<proteinExistence type="predicted"/>
<gene>
    <name evidence="1" type="ORF">MRB53_028701</name>
</gene>
<dbReference type="EMBL" id="CM056817">
    <property type="protein sequence ID" value="KAJ8620172.1"/>
    <property type="molecule type" value="Genomic_DNA"/>
</dbReference>
<evidence type="ECO:0000313" key="2">
    <source>
        <dbReference type="Proteomes" id="UP001234297"/>
    </source>
</evidence>
<accession>A0ACC2KG88</accession>
<comment type="caution">
    <text evidence="1">The sequence shown here is derived from an EMBL/GenBank/DDBJ whole genome shotgun (WGS) entry which is preliminary data.</text>
</comment>
<evidence type="ECO:0000313" key="1">
    <source>
        <dbReference type="EMBL" id="KAJ8620172.1"/>
    </source>
</evidence>
<organism evidence="1 2">
    <name type="scientific">Persea americana</name>
    <name type="common">Avocado</name>
    <dbReference type="NCBI Taxonomy" id="3435"/>
    <lineage>
        <taxon>Eukaryota</taxon>
        <taxon>Viridiplantae</taxon>
        <taxon>Streptophyta</taxon>
        <taxon>Embryophyta</taxon>
        <taxon>Tracheophyta</taxon>
        <taxon>Spermatophyta</taxon>
        <taxon>Magnoliopsida</taxon>
        <taxon>Magnoliidae</taxon>
        <taxon>Laurales</taxon>
        <taxon>Lauraceae</taxon>
        <taxon>Persea</taxon>
    </lineage>
</organism>
<name>A0ACC2KG88_PERAE</name>
<sequence length="108" mass="11610">MKRCSRSRSNGAAAVEALVAAMVAVVGPRDALEAATVAVVIASLVEIGPEEVGAAIVFEVGIKLEAEVFDKMVSADAPVRLSTACELFIMELTQRSWLYAEEKKWRTI</sequence>
<reference evidence="1 2" key="1">
    <citation type="journal article" date="2022" name="Hortic Res">
        <title>A haplotype resolved chromosomal level avocado genome allows analysis of novel avocado genes.</title>
        <authorList>
            <person name="Nath O."/>
            <person name="Fletcher S.J."/>
            <person name="Hayward A."/>
            <person name="Shaw L.M."/>
            <person name="Masouleh A.K."/>
            <person name="Furtado A."/>
            <person name="Henry R.J."/>
            <person name="Mitter N."/>
        </authorList>
    </citation>
    <scope>NUCLEOTIDE SEQUENCE [LARGE SCALE GENOMIC DNA]</scope>
    <source>
        <strain evidence="2">cv. Hass</strain>
    </source>
</reference>
<dbReference type="Proteomes" id="UP001234297">
    <property type="component" value="Chromosome 9"/>
</dbReference>
<keyword evidence="2" id="KW-1185">Reference proteome</keyword>
<protein>
    <submittedName>
        <fullName evidence="1">Uncharacterized protein</fullName>
    </submittedName>
</protein>